<dbReference type="SUPFAM" id="SSF51735">
    <property type="entry name" value="NAD(P)-binding Rossmann-fold domains"/>
    <property type="match status" value="1"/>
</dbReference>
<dbReference type="InterPro" id="IPR051402">
    <property type="entry name" value="KPR-Related"/>
</dbReference>
<dbReference type="AlphaFoldDB" id="W2C2B8"/>
<feature type="domain" description="Ketopantoate reductase C-terminal" evidence="11">
    <location>
        <begin position="185"/>
        <end position="304"/>
    </location>
</feature>
<keyword evidence="5 9" id="KW-0521">NADP</keyword>
<dbReference type="PATRIC" id="fig|1411148.3.peg.1768"/>
<dbReference type="UniPathway" id="UPA00028">
    <property type="reaction ID" value="UER00004"/>
</dbReference>
<dbReference type="InterPro" id="IPR013752">
    <property type="entry name" value="KPA_reductase"/>
</dbReference>
<dbReference type="Pfam" id="PF08546">
    <property type="entry name" value="ApbA_C"/>
    <property type="match status" value="1"/>
</dbReference>
<dbReference type="InterPro" id="IPR003710">
    <property type="entry name" value="ApbA"/>
</dbReference>
<dbReference type="InterPro" id="IPR013328">
    <property type="entry name" value="6PGD_dom2"/>
</dbReference>
<evidence type="ECO:0000259" key="11">
    <source>
        <dbReference type="Pfam" id="PF08546"/>
    </source>
</evidence>
<dbReference type="Proteomes" id="UP000018837">
    <property type="component" value="Unassembled WGS sequence"/>
</dbReference>
<evidence type="ECO:0000259" key="10">
    <source>
        <dbReference type="Pfam" id="PF02558"/>
    </source>
</evidence>
<evidence type="ECO:0000256" key="3">
    <source>
        <dbReference type="ARBA" id="ARBA00013014"/>
    </source>
</evidence>
<gene>
    <name evidence="12" type="ORF">N425_10880</name>
</gene>
<evidence type="ECO:0000256" key="2">
    <source>
        <dbReference type="ARBA" id="ARBA00007870"/>
    </source>
</evidence>
<dbReference type="InterPro" id="IPR008927">
    <property type="entry name" value="6-PGluconate_DH-like_C_sf"/>
</dbReference>
<protein>
    <recommendedName>
        <fullName evidence="4 9">2-dehydropantoate 2-reductase</fullName>
        <ecNumber evidence="3 9">1.1.1.169</ecNumber>
    </recommendedName>
    <alternativeName>
        <fullName evidence="7 9">Ketopantoate reductase</fullName>
    </alternativeName>
</protein>
<evidence type="ECO:0000313" key="13">
    <source>
        <dbReference type="Proteomes" id="UP000018837"/>
    </source>
</evidence>
<feature type="domain" description="Ketopantoate reductase N-terminal" evidence="10">
    <location>
        <begin position="4"/>
        <end position="158"/>
    </location>
</feature>
<evidence type="ECO:0000256" key="9">
    <source>
        <dbReference type="RuleBase" id="RU362068"/>
    </source>
</evidence>
<keyword evidence="9" id="KW-0566">Pantothenate biosynthesis</keyword>
<name>W2C2B8_9BACT</name>
<dbReference type="NCBIfam" id="TIGR00745">
    <property type="entry name" value="apbA_panE"/>
    <property type="match status" value="1"/>
</dbReference>
<proteinExistence type="inferred from homology"/>
<dbReference type="InterPro" id="IPR013332">
    <property type="entry name" value="KPR_N"/>
</dbReference>
<evidence type="ECO:0000256" key="6">
    <source>
        <dbReference type="ARBA" id="ARBA00023002"/>
    </source>
</evidence>
<dbReference type="Gene3D" id="1.10.1040.10">
    <property type="entry name" value="N-(1-d-carboxylethyl)-l-norvaline Dehydrogenase, domain 2"/>
    <property type="match status" value="1"/>
</dbReference>
<evidence type="ECO:0000256" key="8">
    <source>
        <dbReference type="ARBA" id="ARBA00048793"/>
    </source>
</evidence>
<dbReference type="InterPro" id="IPR036291">
    <property type="entry name" value="NAD(P)-bd_dom_sf"/>
</dbReference>
<dbReference type="EC" id="1.1.1.169" evidence="3 9"/>
<dbReference type="Pfam" id="PF02558">
    <property type="entry name" value="ApbA"/>
    <property type="match status" value="1"/>
</dbReference>
<evidence type="ECO:0000313" key="12">
    <source>
        <dbReference type="EMBL" id="ETK01193.1"/>
    </source>
</evidence>
<dbReference type="GO" id="GO:0008677">
    <property type="term" value="F:2-dehydropantoate 2-reductase activity"/>
    <property type="evidence" value="ECO:0007669"/>
    <property type="project" value="UniProtKB-EC"/>
</dbReference>
<comment type="catalytic activity">
    <reaction evidence="8 9">
        <text>(R)-pantoate + NADP(+) = 2-dehydropantoate + NADPH + H(+)</text>
        <dbReference type="Rhea" id="RHEA:16233"/>
        <dbReference type="ChEBI" id="CHEBI:11561"/>
        <dbReference type="ChEBI" id="CHEBI:15378"/>
        <dbReference type="ChEBI" id="CHEBI:15980"/>
        <dbReference type="ChEBI" id="CHEBI:57783"/>
        <dbReference type="ChEBI" id="CHEBI:58349"/>
        <dbReference type="EC" id="1.1.1.169"/>
    </reaction>
</comment>
<sequence>MKRIVIMGLGGVGGYFGGMLARTYATNREVEVYFVARGKHGLEIARSGLEVETPKGSFRVRPEGVVEQPERLGVTADYILCCTKSYDLEAAVQKLRPIIGPETVIVPLLNGADIRDRVVEQLKDRGQVWYGLTYIVAMKTTPGTVRNVHGRGKLLFGSGQPRCERGDELEALLREAGIQAEWHDDIQLQVWKKFIIISVSASVTSYFDLPVLLALERHPDMCHRLLQEATSVAQARGFDLTEEYCWQELLRTWGSDEKSTTSMHRDFRAGRPTEVDSLCGYIVREAERLNIPVPAYEKIYRGLKVGICK</sequence>
<accession>W2C2B8</accession>
<comment type="function">
    <text evidence="9">Catalyzes the NADPH-dependent reduction of ketopantoate into pantoic acid.</text>
</comment>
<dbReference type="Gene3D" id="3.40.50.720">
    <property type="entry name" value="NAD(P)-binding Rossmann-like Domain"/>
    <property type="match status" value="1"/>
</dbReference>
<keyword evidence="6 9" id="KW-0560">Oxidoreductase</keyword>
<reference evidence="12 13" key="1">
    <citation type="submission" date="2013-11" db="EMBL/GenBank/DDBJ databases">
        <title>Single cell genomics of uncultured Tannerella BU063 (oral taxon 286).</title>
        <authorList>
            <person name="Beall C.J."/>
            <person name="Campbell A.G."/>
            <person name="Griffen A.L."/>
            <person name="Podar M."/>
            <person name="Leys E.J."/>
        </authorList>
    </citation>
    <scope>NUCLEOTIDE SEQUENCE [LARGE SCALE GENOMIC DNA]</scope>
    <source>
        <strain evidence="12">Cell 2</strain>
    </source>
</reference>
<evidence type="ECO:0000256" key="7">
    <source>
        <dbReference type="ARBA" id="ARBA00032024"/>
    </source>
</evidence>
<dbReference type="PANTHER" id="PTHR21708">
    <property type="entry name" value="PROBABLE 2-DEHYDROPANTOATE 2-REDUCTASE"/>
    <property type="match status" value="1"/>
</dbReference>
<dbReference type="PANTHER" id="PTHR21708:SF26">
    <property type="entry name" value="2-DEHYDROPANTOATE 2-REDUCTASE"/>
    <property type="match status" value="1"/>
</dbReference>
<organism evidence="12 13">
    <name type="scientific">Tannerella sp. oral taxon BU063 isolate Cell 2</name>
    <dbReference type="NCBI Taxonomy" id="1411148"/>
    <lineage>
        <taxon>Bacteria</taxon>
        <taxon>Pseudomonadati</taxon>
        <taxon>Bacteroidota</taxon>
        <taxon>Bacteroidia</taxon>
        <taxon>Bacteroidales</taxon>
        <taxon>Tannerellaceae</taxon>
        <taxon>Tannerella</taxon>
    </lineage>
</organism>
<dbReference type="EMBL" id="AYUF01000489">
    <property type="protein sequence ID" value="ETK01193.1"/>
    <property type="molecule type" value="Genomic_DNA"/>
</dbReference>
<dbReference type="GO" id="GO:0005737">
    <property type="term" value="C:cytoplasm"/>
    <property type="evidence" value="ECO:0007669"/>
    <property type="project" value="TreeGrafter"/>
</dbReference>
<evidence type="ECO:0000256" key="4">
    <source>
        <dbReference type="ARBA" id="ARBA00019465"/>
    </source>
</evidence>
<dbReference type="SUPFAM" id="SSF48179">
    <property type="entry name" value="6-phosphogluconate dehydrogenase C-terminal domain-like"/>
    <property type="match status" value="1"/>
</dbReference>
<comment type="pathway">
    <text evidence="1 9">Cofactor biosynthesis; (R)-pantothenate biosynthesis; (R)-pantoate from 3-methyl-2-oxobutanoate: step 2/2.</text>
</comment>
<comment type="caution">
    <text evidence="12">The sequence shown here is derived from an EMBL/GenBank/DDBJ whole genome shotgun (WGS) entry which is preliminary data.</text>
</comment>
<comment type="similarity">
    <text evidence="2 9">Belongs to the ketopantoate reductase family.</text>
</comment>
<dbReference type="GO" id="GO:0015940">
    <property type="term" value="P:pantothenate biosynthetic process"/>
    <property type="evidence" value="ECO:0007669"/>
    <property type="project" value="UniProtKB-UniPathway"/>
</dbReference>
<evidence type="ECO:0000256" key="5">
    <source>
        <dbReference type="ARBA" id="ARBA00022857"/>
    </source>
</evidence>
<evidence type="ECO:0000256" key="1">
    <source>
        <dbReference type="ARBA" id="ARBA00004994"/>
    </source>
</evidence>